<dbReference type="OrthoDB" id="10252171at2759"/>
<evidence type="ECO:0000313" key="5">
    <source>
        <dbReference type="EMBL" id="RSL51161.1"/>
    </source>
</evidence>
<proteinExistence type="predicted"/>
<dbReference type="PANTHER" id="PTHR24348:SF68">
    <property type="entry name" value="SERINE_THREONINE-PROTEIN KINASE ATG1C"/>
    <property type="match status" value="1"/>
</dbReference>
<keyword evidence="6" id="KW-1185">Reference proteome</keyword>
<gene>
    <name evidence="5" type="ORF">CEP54_011573</name>
</gene>
<evidence type="ECO:0000256" key="3">
    <source>
        <dbReference type="SAM" id="MobiDB-lite"/>
    </source>
</evidence>
<dbReference type="Pfam" id="PF00069">
    <property type="entry name" value="Pkinase"/>
    <property type="match status" value="1"/>
</dbReference>
<dbReference type="SMART" id="SM00220">
    <property type="entry name" value="S_TKc"/>
    <property type="match status" value="1"/>
</dbReference>
<dbReference type="InterPro" id="IPR045269">
    <property type="entry name" value="Atg1-like"/>
</dbReference>
<dbReference type="GO" id="GO:0005524">
    <property type="term" value="F:ATP binding"/>
    <property type="evidence" value="ECO:0007669"/>
    <property type="project" value="InterPro"/>
</dbReference>
<dbReference type="GO" id="GO:0010506">
    <property type="term" value="P:regulation of autophagy"/>
    <property type="evidence" value="ECO:0007669"/>
    <property type="project" value="InterPro"/>
</dbReference>
<dbReference type="InterPro" id="IPR000719">
    <property type="entry name" value="Prot_kinase_dom"/>
</dbReference>
<dbReference type="InterPro" id="IPR011009">
    <property type="entry name" value="Kinase-like_dom_sf"/>
</dbReference>
<dbReference type="PROSITE" id="PS50011">
    <property type="entry name" value="PROTEIN_KINASE_DOM"/>
    <property type="match status" value="1"/>
</dbReference>
<sequence length="369" mass="41262">MTTKPPTQLPELVRDSKLEVTTFQGDLTIHSQPLGRGRTEKWRRREVLGHGGYGIVWLEHKIEEDGDAESVCRAVKVVRNRGRGPIHYVRELEALAKFSQDKFSDFFVKFLGWYENPASDYLHIAMEYCPHGDLKNYLAHNGGKLPESEVKDIASQVLAGVVMMHRDGFANRDIKPANILIKSMPPGDWWVKICDFGLSKRAEDGFAFATTTVRGTPEFMPPEILGFSTSPGRIDAFKVDMWCLGETVFQALTGQPVFGIPAAVGRYLEGSLNFPTEVLRHVNASGQVMSFIMSLMKAWPFQRMTSESAIKHPWMVDMTQGEALRASETSNMVAESTETPFQYEFPQTRVPGDQLTQASGSCRGPRGTP</sequence>
<dbReference type="AlphaFoldDB" id="A0A428PDK7"/>
<protein>
    <recommendedName>
        <fullName evidence="2">Autophagy-related protein 1</fullName>
    </recommendedName>
</protein>
<organism evidence="5 6">
    <name type="scientific">Fusarium duplospermum</name>
    <dbReference type="NCBI Taxonomy" id="1325734"/>
    <lineage>
        <taxon>Eukaryota</taxon>
        <taxon>Fungi</taxon>
        <taxon>Dikarya</taxon>
        <taxon>Ascomycota</taxon>
        <taxon>Pezizomycotina</taxon>
        <taxon>Sordariomycetes</taxon>
        <taxon>Hypocreomycetidae</taxon>
        <taxon>Hypocreales</taxon>
        <taxon>Nectriaceae</taxon>
        <taxon>Fusarium</taxon>
        <taxon>Fusarium solani species complex</taxon>
    </lineage>
</organism>
<comment type="caution">
    <text evidence="5">The sequence shown here is derived from an EMBL/GenBank/DDBJ whole genome shotgun (WGS) entry which is preliminary data.</text>
</comment>
<feature type="domain" description="Protein kinase" evidence="4">
    <location>
        <begin position="42"/>
        <end position="315"/>
    </location>
</feature>
<name>A0A428PDK7_9HYPO</name>
<dbReference type="GO" id="GO:0004674">
    <property type="term" value="F:protein serine/threonine kinase activity"/>
    <property type="evidence" value="ECO:0007669"/>
    <property type="project" value="InterPro"/>
</dbReference>
<dbReference type="EMBL" id="NKCI01000153">
    <property type="protein sequence ID" value="RSL51161.1"/>
    <property type="molecule type" value="Genomic_DNA"/>
</dbReference>
<evidence type="ECO:0000313" key="6">
    <source>
        <dbReference type="Proteomes" id="UP000288168"/>
    </source>
</evidence>
<dbReference type="CDD" id="cd00180">
    <property type="entry name" value="PKc"/>
    <property type="match status" value="1"/>
</dbReference>
<dbReference type="SUPFAM" id="SSF56112">
    <property type="entry name" value="Protein kinase-like (PK-like)"/>
    <property type="match status" value="1"/>
</dbReference>
<evidence type="ECO:0000256" key="1">
    <source>
        <dbReference type="ARBA" id="ARBA00004623"/>
    </source>
</evidence>
<feature type="region of interest" description="Disordered" evidence="3">
    <location>
        <begin position="348"/>
        <end position="369"/>
    </location>
</feature>
<dbReference type="GO" id="GO:0034045">
    <property type="term" value="C:phagophore assembly site membrane"/>
    <property type="evidence" value="ECO:0007669"/>
    <property type="project" value="UniProtKB-SubCell"/>
</dbReference>
<comment type="subcellular location">
    <subcellularLocation>
        <location evidence="1">Preautophagosomal structure membrane</location>
        <topology evidence="1">Peripheral membrane protein</topology>
    </subcellularLocation>
</comment>
<evidence type="ECO:0000256" key="2">
    <source>
        <dbReference type="ARBA" id="ARBA00030237"/>
    </source>
</evidence>
<dbReference type="STRING" id="1325734.A0A428PDK7"/>
<dbReference type="Gene3D" id="1.10.510.10">
    <property type="entry name" value="Transferase(Phosphotransferase) domain 1"/>
    <property type="match status" value="1"/>
</dbReference>
<dbReference type="PANTHER" id="PTHR24348">
    <property type="entry name" value="SERINE/THREONINE-PROTEIN KINASE UNC-51-RELATED"/>
    <property type="match status" value="1"/>
</dbReference>
<dbReference type="Proteomes" id="UP000288168">
    <property type="component" value="Unassembled WGS sequence"/>
</dbReference>
<evidence type="ECO:0000259" key="4">
    <source>
        <dbReference type="PROSITE" id="PS50011"/>
    </source>
</evidence>
<accession>A0A428PDK7</accession>
<reference evidence="5 6" key="1">
    <citation type="submission" date="2017-06" db="EMBL/GenBank/DDBJ databases">
        <title>Comparative genomic analysis of Ambrosia Fusariam Clade fungi.</title>
        <authorList>
            <person name="Stajich J.E."/>
            <person name="Carrillo J."/>
            <person name="Kijimoto T."/>
            <person name="Eskalen A."/>
            <person name="O'Donnell K."/>
            <person name="Kasson M."/>
        </authorList>
    </citation>
    <scope>NUCLEOTIDE SEQUENCE [LARGE SCALE GENOMIC DNA]</scope>
    <source>
        <strain evidence="5 6">NRRL62584</strain>
    </source>
</reference>